<organism evidence="1 2">
    <name type="scientific">Ciona savignyi</name>
    <name type="common">Pacific transparent sea squirt</name>
    <dbReference type="NCBI Taxonomy" id="51511"/>
    <lineage>
        <taxon>Eukaryota</taxon>
        <taxon>Metazoa</taxon>
        <taxon>Chordata</taxon>
        <taxon>Tunicata</taxon>
        <taxon>Ascidiacea</taxon>
        <taxon>Phlebobranchia</taxon>
        <taxon>Cionidae</taxon>
        <taxon>Ciona</taxon>
    </lineage>
</organism>
<proteinExistence type="predicted"/>
<dbReference type="HOGENOM" id="CLU_2209088_0_0_1"/>
<accession>H2YWE7</accession>
<sequence length="107" mass="12188">MSALHWEARRKQAVFDRKSEQERKIQASADMHSKDLIKEAANETSMDPANFIQATQCRKGSHSIKPRNGDTNCCSDLNQSNGSMAQEGKYSAKLKQRYSSINYIQQY</sequence>
<dbReference type="InParanoid" id="H2YWE7"/>
<reference evidence="1" key="2">
    <citation type="submission" date="2025-08" db="UniProtKB">
        <authorList>
            <consortium name="Ensembl"/>
        </authorList>
    </citation>
    <scope>IDENTIFICATION</scope>
</reference>
<dbReference type="GeneTree" id="ENSGT00390000010883"/>
<protein>
    <submittedName>
        <fullName evidence="1">Uncharacterized protein</fullName>
    </submittedName>
</protein>
<keyword evidence="2" id="KW-1185">Reference proteome</keyword>
<dbReference type="AlphaFoldDB" id="H2YWE7"/>
<dbReference type="Ensembl" id="ENSCSAVT00000009776.1">
    <property type="protein sequence ID" value="ENSCSAVP00000009658.1"/>
    <property type="gene ID" value="ENSCSAVG00000005669.1"/>
</dbReference>
<reference evidence="1" key="3">
    <citation type="submission" date="2025-09" db="UniProtKB">
        <authorList>
            <consortium name="Ensembl"/>
        </authorList>
    </citation>
    <scope>IDENTIFICATION</scope>
</reference>
<name>H2YWE7_CIOSA</name>
<evidence type="ECO:0000313" key="2">
    <source>
        <dbReference type="Proteomes" id="UP000007875"/>
    </source>
</evidence>
<evidence type="ECO:0000313" key="1">
    <source>
        <dbReference type="Ensembl" id="ENSCSAVP00000009658.1"/>
    </source>
</evidence>
<reference evidence="2" key="1">
    <citation type="submission" date="2003-08" db="EMBL/GenBank/DDBJ databases">
        <authorList>
            <person name="Birren B."/>
            <person name="Nusbaum C."/>
            <person name="Abebe A."/>
            <person name="Abouelleil A."/>
            <person name="Adekoya E."/>
            <person name="Ait-zahra M."/>
            <person name="Allen N."/>
            <person name="Allen T."/>
            <person name="An P."/>
            <person name="Anderson M."/>
            <person name="Anderson S."/>
            <person name="Arachchi H."/>
            <person name="Armbruster J."/>
            <person name="Bachantsang P."/>
            <person name="Baldwin J."/>
            <person name="Barry A."/>
            <person name="Bayul T."/>
            <person name="Blitshsteyn B."/>
            <person name="Bloom T."/>
            <person name="Blye J."/>
            <person name="Boguslavskiy L."/>
            <person name="Borowsky M."/>
            <person name="Boukhgalter B."/>
            <person name="Brunache A."/>
            <person name="Butler J."/>
            <person name="Calixte N."/>
            <person name="Calvo S."/>
            <person name="Camarata J."/>
            <person name="Campo K."/>
            <person name="Chang J."/>
            <person name="Cheshatsang Y."/>
            <person name="Citroen M."/>
            <person name="Collymore A."/>
            <person name="Considine T."/>
            <person name="Cook A."/>
            <person name="Cooke P."/>
            <person name="Corum B."/>
            <person name="Cuomo C."/>
            <person name="David R."/>
            <person name="Dawoe T."/>
            <person name="Degray S."/>
            <person name="Dodge S."/>
            <person name="Dooley K."/>
            <person name="Dorje P."/>
            <person name="Dorjee K."/>
            <person name="Dorris L."/>
            <person name="Duffey N."/>
            <person name="Dupes A."/>
            <person name="Elkins T."/>
            <person name="Engels R."/>
            <person name="Erickson J."/>
            <person name="Farina A."/>
            <person name="Faro S."/>
            <person name="Ferreira P."/>
            <person name="Fischer H."/>
            <person name="Fitzgerald M."/>
            <person name="Foley K."/>
            <person name="Gage D."/>
            <person name="Galagan J."/>
            <person name="Gearin G."/>
            <person name="Gnerre S."/>
            <person name="Gnirke A."/>
            <person name="Goyette A."/>
            <person name="Graham J."/>
            <person name="Grandbois E."/>
            <person name="Gyaltsen K."/>
            <person name="Hafez N."/>
            <person name="Hagopian D."/>
            <person name="Hagos B."/>
            <person name="Hall J."/>
            <person name="Hatcher B."/>
            <person name="Heller A."/>
            <person name="Higgins H."/>
            <person name="Honan T."/>
            <person name="Horn A."/>
            <person name="Houde N."/>
            <person name="Hughes L."/>
            <person name="Hulme W."/>
            <person name="Husby E."/>
            <person name="Iliev I."/>
            <person name="Jaffe D."/>
            <person name="Jones C."/>
            <person name="Kamal M."/>
            <person name="Kamat A."/>
            <person name="Kamvysselis M."/>
            <person name="Karlsson E."/>
            <person name="Kells C."/>
            <person name="Kieu A."/>
            <person name="Kisner P."/>
            <person name="Kodira C."/>
            <person name="Kulbokas E."/>
            <person name="Labutti K."/>
            <person name="Lama D."/>
            <person name="Landers T."/>
            <person name="Leger J."/>
            <person name="Levine S."/>
            <person name="Lewis D."/>
            <person name="Lewis T."/>
            <person name="Lindblad-toh K."/>
            <person name="Liu X."/>
            <person name="Lokyitsang T."/>
            <person name="Lokyitsang Y."/>
            <person name="Lucien O."/>
            <person name="Lui A."/>
            <person name="Ma L.J."/>
            <person name="Mabbitt R."/>
            <person name="Macdonald J."/>
            <person name="Maclean C."/>
            <person name="Major J."/>
            <person name="Manning J."/>
            <person name="Marabella R."/>
            <person name="Maru K."/>
            <person name="Matthews C."/>
            <person name="Mauceli E."/>
            <person name="Mccarthy M."/>
            <person name="Mcdonough S."/>
            <person name="Mcghee T."/>
            <person name="Meldrim J."/>
            <person name="Meneus L."/>
            <person name="Mesirov J."/>
            <person name="Mihalev A."/>
            <person name="Mihova T."/>
            <person name="Mikkelsen T."/>
            <person name="Mlenga V."/>
            <person name="Moru K."/>
            <person name="Mozes J."/>
            <person name="Mulrain L."/>
            <person name="Munson G."/>
            <person name="Naylor J."/>
            <person name="Newes C."/>
            <person name="Nguyen C."/>
            <person name="Nguyen N."/>
            <person name="Nguyen T."/>
            <person name="Nicol R."/>
            <person name="Nielsen C."/>
            <person name="Nizzari M."/>
            <person name="Norbu C."/>
            <person name="Norbu N."/>
            <person name="O'donnell P."/>
            <person name="Okoawo O."/>
            <person name="O'leary S."/>
            <person name="Omotosho B."/>
            <person name="O'neill K."/>
            <person name="Osman S."/>
            <person name="Parker S."/>
            <person name="Perrin D."/>
            <person name="Phunkhang P."/>
            <person name="Piqani B."/>
            <person name="Purcell S."/>
            <person name="Rachupka T."/>
            <person name="Ramasamy U."/>
            <person name="Rameau R."/>
            <person name="Ray V."/>
            <person name="Raymond C."/>
            <person name="Retta R."/>
            <person name="Richardson S."/>
            <person name="Rise C."/>
            <person name="Rodriguez J."/>
            <person name="Rogers J."/>
            <person name="Rogov P."/>
            <person name="Rutman M."/>
            <person name="Schupbach R."/>
            <person name="Seaman C."/>
            <person name="Settipalli S."/>
            <person name="Sharpe T."/>
            <person name="Sheridan J."/>
            <person name="Sherpa N."/>
            <person name="Shi J."/>
            <person name="Smirnov S."/>
            <person name="Smith C."/>
            <person name="Sougnez C."/>
            <person name="Spencer B."/>
            <person name="Stalker J."/>
            <person name="Stange-thomann N."/>
            <person name="Stavropoulos S."/>
            <person name="Stetson K."/>
            <person name="Stone C."/>
            <person name="Stone S."/>
            <person name="Stubbs M."/>
            <person name="Talamas J."/>
            <person name="Tchuinga P."/>
            <person name="Tenzing P."/>
            <person name="Tesfaye S."/>
            <person name="Theodore J."/>
            <person name="Thoulutsang Y."/>
            <person name="Topham K."/>
            <person name="Towey S."/>
            <person name="Tsamla T."/>
            <person name="Tsomo N."/>
            <person name="Vallee D."/>
            <person name="Vassiliev H."/>
            <person name="Venkataraman V."/>
            <person name="Vinson J."/>
            <person name="Vo A."/>
            <person name="Wade C."/>
            <person name="Wang S."/>
            <person name="Wangchuk T."/>
            <person name="Wangdi T."/>
            <person name="Whittaker C."/>
            <person name="Wilkinson J."/>
            <person name="Wu Y."/>
            <person name="Wyman D."/>
            <person name="Yadav S."/>
            <person name="Yang S."/>
            <person name="Yang X."/>
            <person name="Yeager S."/>
            <person name="Yee E."/>
            <person name="Young G."/>
            <person name="Zainoun J."/>
            <person name="Zembeck L."/>
            <person name="Zimmer A."/>
            <person name="Zody M."/>
            <person name="Lander E."/>
        </authorList>
    </citation>
    <scope>NUCLEOTIDE SEQUENCE [LARGE SCALE GENOMIC DNA]</scope>
</reference>
<dbReference type="Proteomes" id="UP000007875">
    <property type="component" value="Unassembled WGS sequence"/>
</dbReference>
<dbReference type="OMA" id="NTRHHED"/>